<dbReference type="Gene3D" id="1.25.40.10">
    <property type="entry name" value="Tetratricopeptide repeat domain"/>
    <property type="match status" value="3"/>
</dbReference>
<evidence type="ECO:0000313" key="5">
    <source>
        <dbReference type="EMBL" id="SFB93722.1"/>
    </source>
</evidence>
<dbReference type="SUPFAM" id="SSF48452">
    <property type="entry name" value="TPR-like"/>
    <property type="match status" value="2"/>
</dbReference>
<dbReference type="PANTHER" id="PTHR45586">
    <property type="entry name" value="TPR REPEAT-CONTAINING PROTEIN PA4667"/>
    <property type="match status" value="1"/>
</dbReference>
<accession>A0A1I1F449</accession>
<dbReference type="PANTHER" id="PTHR45586:SF1">
    <property type="entry name" value="LIPOPOLYSACCHARIDE ASSEMBLY PROTEIN B"/>
    <property type="match status" value="1"/>
</dbReference>
<evidence type="ECO:0000256" key="2">
    <source>
        <dbReference type="ARBA" id="ARBA00022803"/>
    </source>
</evidence>
<protein>
    <submittedName>
        <fullName evidence="5">Tetratricopeptide repeat-containing protein</fullName>
    </submittedName>
</protein>
<feature type="signal peptide" evidence="4">
    <location>
        <begin position="1"/>
        <end position="19"/>
    </location>
</feature>
<dbReference type="PROSITE" id="PS50005">
    <property type="entry name" value="TPR"/>
    <property type="match status" value="1"/>
</dbReference>
<keyword evidence="2 3" id="KW-0802">TPR repeat</keyword>
<feature type="chain" id="PRO_5011732836" evidence="4">
    <location>
        <begin position="20"/>
        <end position="686"/>
    </location>
</feature>
<dbReference type="Proteomes" id="UP000199438">
    <property type="component" value="Unassembled WGS sequence"/>
</dbReference>
<proteinExistence type="predicted"/>
<gene>
    <name evidence="5" type="ORF">SAMN04487907_1011251</name>
</gene>
<dbReference type="EMBL" id="FOKV01000001">
    <property type="protein sequence ID" value="SFB93722.1"/>
    <property type="molecule type" value="Genomic_DNA"/>
</dbReference>
<dbReference type="SMART" id="SM00028">
    <property type="entry name" value="TPR"/>
    <property type="match status" value="4"/>
</dbReference>
<evidence type="ECO:0000256" key="3">
    <source>
        <dbReference type="PROSITE-ProRule" id="PRU00339"/>
    </source>
</evidence>
<evidence type="ECO:0000256" key="1">
    <source>
        <dbReference type="ARBA" id="ARBA00022737"/>
    </source>
</evidence>
<keyword evidence="6" id="KW-1185">Reference proteome</keyword>
<keyword evidence="1" id="KW-0677">Repeat</keyword>
<dbReference type="Pfam" id="PF13432">
    <property type="entry name" value="TPR_16"/>
    <property type="match status" value="1"/>
</dbReference>
<dbReference type="OrthoDB" id="919555at2"/>
<name>A0A1I1F449_9FLAO</name>
<dbReference type="STRING" id="1334022.SAMN04487907_1011251"/>
<evidence type="ECO:0000313" key="6">
    <source>
        <dbReference type="Proteomes" id="UP000199438"/>
    </source>
</evidence>
<dbReference type="RefSeq" id="WP_092540522.1">
    <property type="nucleotide sequence ID" value="NZ_FOKV01000001.1"/>
</dbReference>
<organism evidence="5 6">
    <name type="scientific">Zunongwangia mangrovi</name>
    <dbReference type="NCBI Taxonomy" id="1334022"/>
    <lineage>
        <taxon>Bacteria</taxon>
        <taxon>Pseudomonadati</taxon>
        <taxon>Bacteroidota</taxon>
        <taxon>Flavobacteriia</taxon>
        <taxon>Flavobacteriales</taxon>
        <taxon>Flavobacteriaceae</taxon>
        <taxon>Zunongwangia</taxon>
    </lineage>
</organism>
<keyword evidence="4" id="KW-0732">Signal</keyword>
<dbReference type="Pfam" id="PF13174">
    <property type="entry name" value="TPR_6"/>
    <property type="match status" value="1"/>
</dbReference>
<dbReference type="InterPro" id="IPR051012">
    <property type="entry name" value="CellSynth/LPSAsmb/PSIAsmb"/>
</dbReference>
<sequence length="686" mass="78282">MKKLNLLFFLFLGIQLVSAQDMQEGFGYLEQGDFAKAETFFEGILNEYPDNKTANLCYGRAVGLNGEPQKATSIFTDLLKDYPGDLEIELNYAESLLWGSHFNKAKAYYSDLVQKYPENFAALLGFANTLSNLKEYDNALIYVNRALETSPGNPNAMVSKKYIRLGFAYQKMQNQQYEPAIALLNENLEDFSGDRETLLNKANIYLITKETDEAKNVYLELAKNAKDSIVALNGMSLASHIAENEKEAQRLAEKAIEKAEVLGDSTSIQASRERYAQTLVWNKDFKNAEAYISELIKDYGEENWVLSLRATLGMYRSDFKESIADYQQILEKDTASFDGNLGIANAYFADGETENAYDAAYQTLKVFPNQKDATNFLGKLDRSFTPTVEEKINYTFDNGDNKAYATNTNIEFPVSTKLSFNANYNYRKTRNSITENEATSNNFSLGGSYKFHPKASFHVLGGINSANSFSNNYNQFLAHAFFKIKPYKLQDLEVGYNREVQNFNADLLDREIVVNNYYMNYNMGTNFNLGWFTQYYYSSQSDENSRNLLFTSLYYNFLSKPVLKGGLNYQFLSFKNQVPTIYFSPSRFNAVEVFVEFLMDENAVEAKSLFYGLTAATGYQFIEDDPKQSTYRIQGRFGYKFSERCLANFYGTRSNIASATAAGFTFTEFGFRLKWIFLNKPVFETR</sequence>
<evidence type="ECO:0000256" key="4">
    <source>
        <dbReference type="SAM" id="SignalP"/>
    </source>
</evidence>
<dbReference type="InterPro" id="IPR019734">
    <property type="entry name" value="TPR_rpt"/>
</dbReference>
<feature type="repeat" description="TPR" evidence="3">
    <location>
        <begin position="120"/>
        <end position="153"/>
    </location>
</feature>
<dbReference type="InterPro" id="IPR011990">
    <property type="entry name" value="TPR-like_helical_dom_sf"/>
</dbReference>
<dbReference type="AlphaFoldDB" id="A0A1I1F449"/>
<reference evidence="6" key="1">
    <citation type="submission" date="2016-10" db="EMBL/GenBank/DDBJ databases">
        <authorList>
            <person name="Varghese N."/>
            <person name="Submissions S."/>
        </authorList>
    </citation>
    <scope>NUCLEOTIDE SEQUENCE [LARGE SCALE GENOMIC DNA]</scope>
    <source>
        <strain evidence="6">DSM 24499</strain>
    </source>
</reference>